<gene>
    <name evidence="1" type="ORF">C9I94_16325</name>
</gene>
<sequence length="62" mass="7568">MVKWHNTDYFDHVKCVFWLIEYLIQSNDSFILINSIETLVFVHNMMNLNNNDDKYQDHSLFL</sequence>
<dbReference type="EMBL" id="PYLZ01000009">
    <property type="protein sequence ID" value="PSW23189.1"/>
    <property type="molecule type" value="Genomic_DNA"/>
</dbReference>
<reference evidence="1 2" key="1">
    <citation type="submission" date="2018-01" db="EMBL/GenBank/DDBJ databases">
        <title>Whole genome sequencing of Histamine producing bacteria.</title>
        <authorList>
            <person name="Butler K."/>
        </authorList>
    </citation>
    <scope>NUCLEOTIDE SEQUENCE [LARGE SCALE GENOMIC DNA]</scope>
    <source>
        <strain evidence="1 2">DSM 24669</strain>
    </source>
</reference>
<accession>A0A0J8V4Y5</accession>
<dbReference type="AlphaFoldDB" id="A0A0J8V4Y5"/>
<organism evidence="1 2">
    <name type="scientific">Photobacterium swingsii</name>
    <dbReference type="NCBI Taxonomy" id="680026"/>
    <lineage>
        <taxon>Bacteria</taxon>
        <taxon>Pseudomonadati</taxon>
        <taxon>Pseudomonadota</taxon>
        <taxon>Gammaproteobacteria</taxon>
        <taxon>Vibrionales</taxon>
        <taxon>Vibrionaceae</taxon>
        <taxon>Photobacterium</taxon>
    </lineage>
</organism>
<keyword evidence="2" id="KW-1185">Reference proteome</keyword>
<comment type="caution">
    <text evidence="1">The sequence shown here is derived from an EMBL/GenBank/DDBJ whole genome shotgun (WGS) entry which is preliminary data.</text>
</comment>
<name>A0A0J8V4Y5_9GAMM</name>
<evidence type="ECO:0000313" key="2">
    <source>
        <dbReference type="Proteomes" id="UP000240481"/>
    </source>
</evidence>
<dbReference type="Proteomes" id="UP000240481">
    <property type="component" value="Unassembled WGS sequence"/>
</dbReference>
<protein>
    <submittedName>
        <fullName evidence="1">Uncharacterized protein</fullName>
    </submittedName>
</protein>
<evidence type="ECO:0000313" key="1">
    <source>
        <dbReference type="EMBL" id="PSW23189.1"/>
    </source>
</evidence>
<proteinExistence type="predicted"/>